<keyword evidence="2" id="KW-0812">Transmembrane</keyword>
<evidence type="ECO:0000313" key="4">
    <source>
        <dbReference type="Proteomes" id="UP001162881"/>
    </source>
</evidence>
<feature type="transmembrane region" description="Helical" evidence="2">
    <location>
        <begin position="383"/>
        <end position="402"/>
    </location>
</feature>
<keyword evidence="4" id="KW-1185">Reference proteome</keyword>
<dbReference type="InterPro" id="IPR005625">
    <property type="entry name" value="PepSY-ass_TM"/>
</dbReference>
<feature type="transmembrane region" description="Helical" evidence="2">
    <location>
        <begin position="141"/>
        <end position="162"/>
    </location>
</feature>
<dbReference type="Proteomes" id="UP001162881">
    <property type="component" value="Unassembled WGS sequence"/>
</dbReference>
<dbReference type="RefSeq" id="WP_244018623.1">
    <property type="nucleotide sequence ID" value="NZ_JALHLF010000020.1"/>
</dbReference>
<feature type="transmembrane region" description="Helical" evidence="2">
    <location>
        <begin position="12"/>
        <end position="36"/>
    </location>
</feature>
<feature type="transmembrane region" description="Helical" evidence="2">
    <location>
        <begin position="476"/>
        <end position="499"/>
    </location>
</feature>
<evidence type="ECO:0000256" key="1">
    <source>
        <dbReference type="SAM" id="MobiDB-lite"/>
    </source>
</evidence>
<reference evidence="3" key="1">
    <citation type="submission" date="2022-03" db="EMBL/GenBank/DDBJ databases">
        <title>Identification of a novel bacterium isolated from mangrove sediments.</title>
        <authorList>
            <person name="Pan X."/>
        </authorList>
    </citation>
    <scope>NUCLEOTIDE SEQUENCE</scope>
    <source>
        <strain evidence="3">B1949</strain>
    </source>
</reference>
<feature type="transmembrane region" description="Helical" evidence="2">
    <location>
        <begin position="340"/>
        <end position="362"/>
    </location>
</feature>
<protein>
    <submittedName>
        <fullName evidence="3">PepSY domain-containing protein</fullName>
    </submittedName>
</protein>
<organism evidence="3 4">
    <name type="scientific">Novosphingobium organovorum</name>
    <dbReference type="NCBI Taxonomy" id="2930092"/>
    <lineage>
        <taxon>Bacteria</taxon>
        <taxon>Pseudomonadati</taxon>
        <taxon>Pseudomonadota</taxon>
        <taxon>Alphaproteobacteria</taxon>
        <taxon>Sphingomonadales</taxon>
        <taxon>Sphingomonadaceae</taxon>
        <taxon>Novosphingobium</taxon>
    </lineage>
</organism>
<keyword evidence="2" id="KW-0472">Membrane</keyword>
<accession>A0ABT0BC02</accession>
<dbReference type="PANTHER" id="PTHR34219:SF4">
    <property type="entry name" value="PEPSY DOMAIN-CONTAINING PROTEIN"/>
    <property type="match status" value="1"/>
</dbReference>
<keyword evidence="2" id="KW-1133">Transmembrane helix</keyword>
<feature type="transmembrane region" description="Helical" evidence="2">
    <location>
        <begin position="441"/>
        <end position="464"/>
    </location>
</feature>
<feature type="region of interest" description="Disordered" evidence="1">
    <location>
        <begin position="505"/>
        <end position="525"/>
    </location>
</feature>
<comment type="caution">
    <text evidence="3">The sequence shown here is derived from an EMBL/GenBank/DDBJ whole genome shotgun (WGS) entry which is preliminary data.</text>
</comment>
<dbReference type="PANTHER" id="PTHR34219">
    <property type="entry name" value="IRON-REGULATED INNER MEMBRANE PROTEIN-RELATED"/>
    <property type="match status" value="1"/>
</dbReference>
<feature type="transmembrane region" description="Helical" evidence="2">
    <location>
        <begin position="183"/>
        <end position="207"/>
    </location>
</feature>
<name>A0ABT0BC02_9SPHN</name>
<proteinExistence type="predicted"/>
<feature type="compositionally biased region" description="Basic residues" evidence="1">
    <location>
        <begin position="516"/>
        <end position="525"/>
    </location>
</feature>
<sequence length="525" mass="56494">MNPNLRQSMAWLHTWMGLLLGWLLFAMFATGTVSYFQDEITHWMQPEIDRRSDPARAAKGAIAYLHKVAPDARSWYIALPGPRGLTTQVYWQPGIDAPAQDRKDTQARLDAEGKPAALRETRGGSFLYRFHFDLYGVPVIWARYLVGIAAMAMLVAIISGVITHKKIFADFFLLRLGKGQRSWLDAHNVSAVLALPFHAMITFTGLVTLATLYMPFGIAANYARGADFYDAVNGPSAPAGRSGKAMPLPPIAPLIERASARWGGKPVGVVSIANPGDASATITLRRAAHAAIGTSGETVVYGLADAAPLGESKAKGAGLATQSVMVGLHAGRFADTALRWIYFLFGLTGTAMVGTGLVLWTVKRRQRLPDPARPHFGFWLVERLNIGAIVGVPAAIGAYFLANRLLPINLAERAEGEIHAFFLAWAGVLVWSLVRSPGKAWVETLGATGLLYLALPFVNALTTARGLPASLARGDWLFAGFDLTLCATGLCLAIGAFTLQARGESGKTGRAPARPSRPRKAVRGQ</sequence>
<dbReference type="Pfam" id="PF03929">
    <property type="entry name" value="PepSY_TM"/>
    <property type="match status" value="1"/>
</dbReference>
<evidence type="ECO:0000256" key="2">
    <source>
        <dbReference type="SAM" id="Phobius"/>
    </source>
</evidence>
<dbReference type="EMBL" id="JALHLF010000020">
    <property type="protein sequence ID" value="MCJ2182563.1"/>
    <property type="molecule type" value="Genomic_DNA"/>
</dbReference>
<feature type="transmembrane region" description="Helical" evidence="2">
    <location>
        <begin position="418"/>
        <end position="434"/>
    </location>
</feature>
<evidence type="ECO:0000313" key="3">
    <source>
        <dbReference type="EMBL" id="MCJ2182563.1"/>
    </source>
</evidence>
<gene>
    <name evidence="3" type="ORF">MTR62_07640</name>
</gene>